<name>A0ABW4LTV9_9BACI</name>
<evidence type="ECO:0000313" key="3">
    <source>
        <dbReference type="Proteomes" id="UP001597214"/>
    </source>
</evidence>
<feature type="transmembrane region" description="Helical" evidence="1">
    <location>
        <begin position="7"/>
        <end position="26"/>
    </location>
</feature>
<keyword evidence="3" id="KW-1185">Reference proteome</keyword>
<comment type="caution">
    <text evidence="2">The sequence shown here is derived from an EMBL/GenBank/DDBJ whole genome shotgun (WGS) entry which is preliminary data.</text>
</comment>
<proteinExistence type="predicted"/>
<dbReference type="RefSeq" id="WP_377929776.1">
    <property type="nucleotide sequence ID" value="NZ_JBHUEM010000045.1"/>
</dbReference>
<dbReference type="Proteomes" id="UP001597214">
    <property type="component" value="Unassembled WGS sequence"/>
</dbReference>
<dbReference type="Pfam" id="PF17313">
    <property type="entry name" value="DUF5359"/>
    <property type="match status" value="1"/>
</dbReference>
<reference evidence="3" key="1">
    <citation type="journal article" date="2019" name="Int. J. Syst. Evol. Microbiol.">
        <title>The Global Catalogue of Microorganisms (GCM) 10K type strain sequencing project: providing services to taxonomists for standard genome sequencing and annotation.</title>
        <authorList>
            <consortium name="The Broad Institute Genomics Platform"/>
            <consortium name="The Broad Institute Genome Sequencing Center for Infectious Disease"/>
            <person name="Wu L."/>
            <person name="Ma J."/>
        </authorList>
    </citation>
    <scope>NUCLEOTIDE SEQUENCE [LARGE SCALE GENOMIC DNA]</scope>
    <source>
        <strain evidence="3">CCUG 49339</strain>
    </source>
</reference>
<protein>
    <submittedName>
        <fullName evidence="2">YpfB family protein</fullName>
    </submittedName>
</protein>
<sequence length="59" mass="6967">MKRFESFLIKLVFVQLIFLVLAQLLLTNQDISPYLSKVIHYEGVTKDTYSKILETFDQQ</sequence>
<dbReference type="InterPro" id="IPR035281">
    <property type="entry name" value="DUF5359"/>
</dbReference>
<dbReference type="EMBL" id="JBHUEM010000045">
    <property type="protein sequence ID" value="MFD1738575.1"/>
    <property type="molecule type" value="Genomic_DNA"/>
</dbReference>
<evidence type="ECO:0000313" key="2">
    <source>
        <dbReference type="EMBL" id="MFD1738575.1"/>
    </source>
</evidence>
<gene>
    <name evidence="2" type="ORF">ACFSCX_18795</name>
</gene>
<keyword evidence="1" id="KW-0812">Transmembrane</keyword>
<keyword evidence="1" id="KW-1133">Transmembrane helix</keyword>
<evidence type="ECO:0000256" key="1">
    <source>
        <dbReference type="SAM" id="Phobius"/>
    </source>
</evidence>
<organism evidence="2 3">
    <name type="scientific">Bacillus salitolerans</name>
    <dbReference type="NCBI Taxonomy" id="1437434"/>
    <lineage>
        <taxon>Bacteria</taxon>
        <taxon>Bacillati</taxon>
        <taxon>Bacillota</taxon>
        <taxon>Bacilli</taxon>
        <taxon>Bacillales</taxon>
        <taxon>Bacillaceae</taxon>
        <taxon>Bacillus</taxon>
    </lineage>
</organism>
<keyword evidence="1" id="KW-0472">Membrane</keyword>
<accession>A0ABW4LTV9</accession>